<evidence type="ECO:0000313" key="2">
    <source>
        <dbReference type="EMBL" id="OKY78561.1"/>
    </source>
</evidence>
<accession>A0A1Q6DW21</accession>
<gene>
    <name evidence="2" type="ORF">BTN85_1058</name>
</gene>
<evidence type="ECO:0000313" key="3">
    <source>
        <dbReference type="Proteomes" id="UP000185744"/>
    </source>
</evidence>
<dbReference type="InParanoid" id="A0A1Q6DW21"/>
<organism evidence="2 3">
    <name type="scientific">Methanohalarchaeum thermophilum</name>
    <dbReference type="NCBI Taxonomy" id="1903181"/>
    <lineage>
        <taxon>Archaea</taxon>
        <taxon>Methanobacteriati</taxon>
        <taxon>Methanobacteriota</taxon>
        <taxon>Methanonatronarchaeia</taxon>
        <taxon>Methanonatronarchaeales</taxon>
        <taxon>Methanonatronarchaeaceae</taxon>
        <taxon>Candidatus Methanohalarchaeum</taxon>
    </lineage>
</organism>
<dbReference type="AlphaFoldDB" id="A0A1Q6DW21"/>
<feature type="compositionally biased region" description="Basic and acidic residues" evidence="1">
    <location>
        <begin position="70"/>
        <end position="89"/>
    </location>
</feature>
<evidence type="ECO:0000256" key="1">
    <source>
        <dbReference type="SAM" id="MobiDB-lite"/>
    </source>
</evidence>
<protein>
    <submittedName>
        <fullName evidence="2">Uncharacterized protein</fullName>
    </submittedName>
</protein>
<dbReference type="EMBL" id="MSDW01000001">
    <property type="protein sequence ID" value="OKY78561.1"/>
    <property type="molecule type" value="Genomic_DNA"/>
</dbReference>
<comment type="caution">
    <text evidence="2">The sequence shown here is derived from an EMBL/GenBank/DDBJ whole genome shotgun (WGS) entry which is preliminary data.</text>
</comment>
<name>A0A1Q6DW21_METT1</name>
<dbReference type="Proteomes" id="UP000185744">
    <property type="component" value="Unassembled WGS sequence"/>
</dbReference>
<sequence length="89" mass="10796">MVDFIKIALMKQEEEKTKTVREMDELLEKEKEEGLSEVEKSVKNVLDRRLKRDLIKRVSKLENNWDEMPEEKKSKIKKDVKEWSPRKSY</sequence>
<proteinExistence type="predicted"/>
<feature type="region of interest" description="Disordered" evidence="1">
    <location>
        <begin position="67"/>
        <end position="89"/>
    </location>
</feature>
<keyword evidence="3" id="KW-1185">Reference proteome</keyword>
<reference evidence="2" key="1">
    <citation type="submission" date="2016-12" db="EMBL/GenBank/DDBJ databases">
        <title>Discovery of methanogenic haloarchaea.</title>
        <authorList>
            <person name="Sorokin D.Y."/>
            <person name="Makarova K.S."/>
            <person name="Abbas B."/>
            <person name="Ferrer M."/>
            <person name="Golyshin P.N."/>
        </authorList>
    </citation>
    <scope>NUCLEOTIDE SEQUENCE [LARGE SCALE GENOMIC DNA]</scope>
    <source>
        <strain evidence="2">HMET1</strain>
    </source>
</reference>